<proteinExistence type="predicted"/>
<gene>
    <name evidence="3" type="ORF">NFRAN_2568</name>
</gene>
<reference evidence="3 4" key="1">
    <citation type="submission" date="2019-02" db="EMBL/GenBank/DDBJ databases">
        <authorList>
            <person name="Lehtovirta-Morley E L."/>
        </authorList>
    </citation>
    <scope>NUCLEOTIDE SEQUENCE [LARGE SCALE GENOMIC DNA]</scope>
    <source>
        <strain evidence="3">NFRAN1</strain>
    </source>
</reference>
<dbReference type="OrthoDB" id="203477at2157"/>
<accession>A0A484ICQ8</accession>
<dbReference type="RefSeq" id="WP_134484967.1">
    <property type="nucleotide sequence ID" value="NZ_LR216287.1"/>
</dbReference>
<keyword evidence="3" id="KW-0378">Hydrolase</keyword>
<dbReference type="AlphaFoldDB" id="A0A484ICQ8"/>
<feature type="domain" description="Serine aminopeptidase S33" evidence="2">
    <location>
        <begin position="114"/>
        <end position="212"/>
    </location>
</feature>
<protein>
    <submittedName>
        <fullName evidence="3">Alpha/beta hydrolase family protein</fullName>
    </submittedName>
</protein>
<evidence type="ECO:0000313" key="3">
    <source>
        <dbReference type="EMBL" id="VFJ14890.1"/>
    </source>
</evidence>
<dbReference type="KEGG" id="nfn:NFRAN_2568"/>
<dbReference type="EMBL" id="LR216287">
    <property type="protein sequence ID" value="VFJ14890.1"/>
    <property type="molecule type" value="Genomic_DNA"/>
</dbReference>
<dbReference type="Pfam" id="PF12146">
    <property type="entry name" value="Hydrolase_4"/>
    <property type="match status" value="1"/>
</dbReference>
<dbReference type="Proteomes" id="UP000294299">
    <property type="component" value="Chromosome NFRAN"/>
</dbReference>
<dbReference type="PANTHER" id="PTHR43265">
    <property type="entry name" value="ESTERASE ESTD"/>
    <property type="match status" value="1"/>
</dbReference>
<evidence type="ECO:0000259" key="1">
    <source>
        <dbReference type="Pfam" id="PF08386"/>
    </source>
</evidence>
<dbReference type="InterPro" id="IPR053145">
    <property type="entry name" value="AB_hydrolase_Est10"/>
</dbReference>
<organism evidence="3 4">
    <name type="scientific">Candidatus Nitrosocosmicus franklandianus</name>
    <dbReference type="NCBI Taxonomy" id="1798806"/>
    <lineage>
        <taxon>Archaea</taxon>
        <taxon>Nitrososphaerota</taxon>
        <taxon>Nitrososphaeria</taxon>
        <taxon>Nitrososphaerales</taxon>
        <taxon>Nitrososphaeraceae</taxon>
        <taxon>Candidatus Nitrosocosmicus</taxon>
    </lineage>
</organism>
<keyword evidence="4" id="KW-1185">Reference proteome</keyword>
<evidence type="ECO:0000259" key="2">
    <source>
        <dbReference type="Pfam" id="PF12146"/>
    </source>
</evidence>
<dbReference type="SUPFAM" id="SSF53474">
    <property type="entry name" value="alpha/beta-Hydrolases"/>
    <property type="match status" value="1"/>
</dbReference>
<sequence>MLVKLKSSLLGLGVLTGIFFGLCVLATSFDFSLRYYEAFAQSDLQVVKYRDLELDLGDGVTTKGQLSLPAIGEGPFPGILLIQGSGANDMNETGGLILIDNKTGVKTYPEKQTFFQISQYLSERGFAVLKYDKRGITSNFTIDFDVWGNTTFDDLKQDASKALNVLLQQPEVNSTKKVTLIGHSEGTMIAPRIAIENPDKVKNIVLMGAVAGSLKDLLFFQIVNNPLDYVKNVLKKGDNDTLTINEITNDPILQDLVGGNVTHILNYPNNLGIHRNESSTGPLDHVFQNVSQNTLSVGSDLKTALIGAYQNVTIPTNFALSIDCREVRYGYFEWNGGYEGCPKWMKSHPNSQSTLSIIGNISSDIGVLILQGENDSATPLEQGLLLQQRLTGVNHPDHLLITYPNLGHSLSISSKWISQSGPMEEYVLRDMFEWLFPRSD</sequence>
<dbReference type="GeneID" id="39421735"/>
<dbReference type="GO" id="GO:0052689">
    <property type="term" value="F:carboxylic ester hydrolase activity"/>
    <property type="evidence" value="ECO:0007669"/>
    <property type="project" value="TreeGrafter"/>
</dbReference>
<dbReference type="InterPro" id="IPR013595">
    <property type="entry name" value="Pept_S33_TAP-like_C"/>
</dbReference>
<evidence type="ECO:0000313" key="4">
    <source>
        <dbReference type="Proteomes" id="UP000294299"/>
    </source>
</evidence>
<dbReference type="InterPro" id="IPR022742">
    <property type="entry name" value="Hydrolase_4"/>
</dbReference>
<feature type="domain" description="Peptidase S33 tripeptidyl aminopeptidase-like C-terminal" evidence="1">
    <location>
        <begin position="337"/>
        <end position="413"/>
    </location>
</feature>
<dbReference type="Pfam" id="PF08386">
    <property type="entry name" value="Abhydrolase_4"/>
    <property type="match status" value="1"/>
</dbReference>
<dbReference type="Gene3D" id="3.40.50.1820">
    <property type="entry name" value="alpha/beta hydrolase"/>
    <property type="match status" value="2"/>
</dbReference>
<dbReference type="PANTHER" id="PTHR43265:SF1">
    <property type="entry name" value="ESTERASE ESTD"/>
    <property type="match status" value="1"/>
</dbReference>
<dbReference type="InterPro" id="IPR029058">
    <property type="entry name" value="AB_hydrolase_fold"/>
</dbReference>
<name>A0A484ICQ8_9ARCH</name>